<reference evidence="2" key="2">
    <citation type="journal article" date="2023" name="Syst. Appl. Microbiol.">
        <title>Govania unica gen. nov., sp. nov., a rare biosphere bacterium that represents a novel family in the class Alphaproteobacteria.</title>
        <authorList>
            <person name="Vandamme P."/>
            <person name="Peeters C."/>
            <person name="Hettiarachchi A."/>
            <person name="Cnockaert M."/>
            <person name="Carlier A."/>
        </authorList>
    </citation>
    <scope>NUCLEOTIDE SEQUENCE</scope>
    <source>
        <strain evidence="2">LMG 31809</strain>
    </source>
</reference>
<name>A0A9X3TXN5_9PROT</name>
<dbReference type="GO" id="GO:0016301">
    <property type="term" value="F:kinase activity"/>
    <property type="evidence" value="ECO:0007669"/>
    <property type="project" value="UniProtKB-KW"/>
</dbReference>
<keyword evidence="2" id="KW-0808">Transferase</keyword>
<dbReference type="Gene3D" id="3.40.50.10330">
    <property type="entry name" value="Probable inorganic polyphosphate/atp-NAD kinase, domain 1"/>
    <property type="match status" value="1"/>
</dbReference>
<dbReference type="InterPro" id="IPR016064">
    <property type="entry name" value="NAD/diacylglycerol_kinase_sf"/>
</dbReference>
<dbReference type="SUPFAM" id="SSF111331">
    <property type="entry name" value="NAD kinase/diacylglycerol kinase-like"/>
    <property type="match status" value="1"/>
</dbReference>
<dbReference type="EMBL" id="JANWOI010000002">
    <property type="protein sequence ID" value="MDA5193648.1"/>
    <property type="molecule type" value="Genomic_DNA"/>
</dbReference>
<dbReference type="InterPro" id="IPR001206">
    <property type="entry name" value="Diacylglycerol_kinase_cat_dom"/>
</dbReference>
<dbReference type="Pfam" id="PF00781">
    <property type="entry name" value="DAGK_cat"/>
    <property type="match status" value="1"/>
</dbReference>
<keyword evidence="3" id="KW-1185">Reference proteome</keyword>
<feature type="domain" description="DAGKc" evidence="1">
    <location>
        <begin position="6"/>
        <end position="108"/>
    </location>
</feature>
<dbReference type="AlphaFoldDB" id="A0A9X3TXN5"/>
<sequence length="323" mass="35398">MNLVGVLSNPRSTRNQSGLDRVRDVVEDFDGVFHFEIDSISDISLALRRFAEQGVDVIAINGGDGTIQAVFSCLLRERPFTVMPPIAVLPAGKTNMIAEDLGAMSAKPHVYLRRLLELCRDERLATRIVRRSILRIEGIPGAPDLNGMFVGTAGIVRGIEFCRQIIYPLGLPNLLSHPLTVGLLFFGSMFGGLFGRSPLATEPIAAKFGTVEHEPQQYFVITATTLDRLILGLRPFGDTGQGSIKLLAVPQRTSTITKAFLRTFNGTLGRKPIKDVTTIRTDEVRLKLNCPITVDGELFDVPPDTEIRISGNEALHFVNFASV</sequence>
<gene>
    <name evidence="2" type="ORF">NYP16_06725</name>
</gene>
<dbReference type="InterPro" id="IPR017438">
    <property type="entry name" value="ATP-NAD_kinase_N"/>
</dbReference>
<evidence type="ECO:0000259" key="1">
    <source>
        <dbReference type="Pfam" id="PF00781"/>
    </source>
</evidence>
<proteinExistence type="predicted"/>
<dbReference type="Proteomes" id="UP001141619">
    <property type="component" value="Unassembled WGS sequence"/>
</dbReference>
<keyword evidence="2" id="KW-0418">Kinase</keyword>
<reference evidence="2" key="1">
    <citation type="submission" date="2022-08" db="EMBL/GenBank/DDBJ databases">
        <authorList>
            <person name="Vandamme P."/>
            <person name="Hettiarachchi A."/>
            <person name="Peeters C."/>
            <person name="Cnockaert M."/>
            <person name="Carlier A."/>
        </authorList>
    </citation>
    <scope>NUCLEOTIDE SEQUENCE</scope>
    <source>
        <strain evidence="2">LMG 31809</strain>
    </source>
</reference>
<comment type="caution">
    <text evidence="2">The sequence shown here is derived from an EMBL/GenBank/DDBJ whole genome shotgun (WGS) entry which is preliminary data.</text>
</comment>
<evidence type="ECO:0000313" key="2">
    <source>
        <dbReference type="EMBL" id="MDA5193648.1"/>
    </source>
</evidence>
<accession>A0A9X3TXN5</accession>
<dbReference type="RefSeq" id="WP_274943348.1">
    <property type="nucleotide sequence ID" value="NZ_JANWOI010000002.1"/>
</dbReference>
<organism evidence="2 3">
    <name type="scientific">Govanella unica</name>
    <dbReference type="NCBI Taxonomy" id="2975056"/>
    <lineage>
        <taxon>Bacteria</taxon>
        <taxon>Pseudomonadati</taxon>
        <taxon>Pseudomonadota</taxon>
        <taxon>Alphaproteobacteria</taxon>
        <taxon>Emcibacterales</taxon>
        <taxon>Govanellaceae</taxon>
        <taxon>Govanella</taxon>
    </lineage>
</organism>
<evidence type="ECO:0000313" key="3">
    <source>
        <dbReference type="Proteomes" id="UP001141619"/>
    </source>
</evidence>
<protein>
    <submittedName>
        <fullName evidence="2">Acylglycerol kinase family protein</fullName>
    </submittedName>
</protein>